<accession>A0A0K1JGM5</accession>
<proteinExistence type="predicted"/>
<protein>
    <submittedName>
        <fullName evidence="1">Uncharacterized protein</fullName>
    </submittedName>
</protein>
<evidence type="ECO:0000313" key="1">
    <source>
        <dbReference type="EMBL" id="AKU15740.1"/>
    </source>
</evidence>
<dbReference type="STRING" id="571913.VV02_07565"/>
<dbReference type="KEGG" id="lmoi:VV02_07565"/>
<keyword evidence="2" id="KW-1185">Reference proteome</keyword>
<name>A0A0K1JGM5_9MICO</name>
<organism evidence="1 2">
    <name type="scientific">Luteipulveratus mongoliensis</name>
    <dbReference type="NCBI Taxonomy" id="571913"/>
    <lineage>
        <taxon>Bacteria</taxon>
        <taxon>Bacillati</taxon>
        <taxon>Actinomycetota</taxon>
        <taxon>Actinomycetes</taxon>
        <taxon>Micrococcales</taxon>
        <taxon>Dermacoccaceae</taxon>
        <taxon>Luteipulveratus</taxon>
    </lineage>
</organism>
<dbReference type="AlphaFoldDB" id="A0A0K1JGM5"/>
<reference evidence="1 2" key="1">
    <citation type="submission" date="2015-03" db="EMBL/GenBank/DDBJ databases">
        <title>Luteipulveratus halotolerans sp. nov., a novel actinobacterium (Dermacoccaceae) from Sarawak, Malaysia.</title>
        <authorList>
            <person name="Juboi H."/>
            <person name="Basik A."/>
            <person name="Shamsul S.S."/>
            <person name="Arnold P."/>
            <person name="Schmitt E.K."/>
            <person name="Sanglier J.-J."/>
            <person name="Yeo T."/>
        </authorList>
    </citation>
    <scope>NUCLEOTIDE SEQUENCE [LARGE SCALE GENOMIC DNA]</scope>
    <source>
        <strain evidence="1 2">MN07-A0370</strain>
    </source>
</reference>
<sequence length="217" mass="23544">MLRSATGAPLIDTTTDSPRRDLPTTIEQMGFWVDERAVPTVATVAERNTIYAGLGPSDGRLVWVIETKSLYAWTGAGWATIWAASSAWNTAGFFWYSGTSEAALSIGDGAGTCQYSKIGLSTAVTKISMRRGSSSNLGAGNYSWRTPLVMTGNQDWTGTGLVRRANGDEWPCTVVATQNQRVALTFCHNQTRVGSTSFTWVPNDKIFFQLEQEVAPS</sequence>
<dbReference type="Proteomes" id="UP000066480">
    <property type="component" value="Chromosome"/>
</dbReference>
<evidence type="ECO:0000313" key="2">
    <source>
        <dbReference type="Proteomes" id="UP000066480"/>
    </source>
</evidence>
<dbReference type="EMBL" id="CP011112">
    <property type="protein sequence ID" value="AKU15740.1"/>
    <property type="molecule type" value="Genomic_DNA"/>
</dbReference>
<gene>
    <name evidence="1" type="ORF">VV02_07565</name>
</gene>
<dbReference type="RefSeq" id="WP_052590806.1">
    <property type="nucleotide sequence ID" value="NZ_CP011112.1"/>
</dbReference>